<dbReference type="SUPFAM" id="SSF55729">
    <property type="entry name" value="Acyl-CoA N-acyltransferases (Nat)"/>
    <property type="match status" value="1"/>
</dbReference>
<reference evidence="3 4" key="1">
    <citation type="submission" date="2019-08" db="EMBL/GenBank/DDBJ databases">
        <title>In-depth cultivation of the pig gut microbiome towards novel bacterial diversity and tailored functional studies.</title>
        <authorList>
            <person name="Wylensek D."/>
            <person name="Hitch T.C.A."/>
            <person name="Clavel T."/>
        </authorList>
    </citation>
    <scope>NUCLEOTIDE SEQUENCE [LARGE SCALE GENOMIC DNA]</scope>
    <source>
        <strain evidence="3 4">WCA-383-APC-5B</strain>
    </source>
</reference>
<dbReference type="Pfam" id="PF13508">
    <property type="entry name" value="Acetyltransf_7"/>
    <property type="match status" value="1"/>
</dbReference>
<dbReference type="EMBL" id="VULX01000003">
    <property type="protein sequence ID" value="MSR90522.1"/>
    <property type="molecule type" value="Genomic_DNA"/>
</dbReference>
<keyword evidence="4" id="KW-1185">Reference proteome</keyword>
<comment type="caution">
    <text evidence="3">The sequence shown here is derived from an EMBL/GenBank/DDBJ whole genome shotgun (WGS) entry which is preliminary data.</text>
</comment>
<accession>A0A7X2MWT6</accession>
<dbReference type="Gene3D" id="3.40.630.30">
    <property type="match status" value="1"/>
</dbReference>
<sequence>MKLREIQEKDNKQVEHVIRTCLLEFGGNREGLAWCDPYLGRFSEVYSTNNSKYFVVEDNGRILGGCGIGPVEGLNDTCELQKMYCLKELRGTHFTHDLLDASLEFAKQHYKKCYLETLSNMVAANKFYKKYGFTKLDKPIGNTGHYACDTWYIKNL</sequence>
<evidence type="ECO:0000313" key="3">
    <source>
        <dbReference type="EMBL" id="MSR90522.1"/>
    </source>
</evidence>
<proteinExistence type="predicted"/>
<organism evidence="3 4">
    <name type="scientific">Inconstantimicrobium porci</name>
    <dbReference type="NCBI Taxonomy" id="2652291"/>
    <lineage>
        <taxon>Bacteria</taxon>
        <taxon>Bacillati</taxon>
        <taxon>Bacillota</taxon>
        <taxon>Clostridia</taxon>
        <taxon>Eubacteriales</taxon>
        <taxon>Clostridiaceae</taxon>
        <taxon>Inconstantimicrobium</taxon>
    </lineage>
</organism>
<gene>
    <name evidence="3" type="ORF">FYJ33_03610</name>
</gene>
<dbReference type="Proteomes" id="UP000460287">
    <property type="component" value="Unassembled WGS sequence"/>
</dbReference>
<dbReference type="RefSeq" id="WP_154530411.1">
    <property type="nucleotide sequence ID" value="NZ_VULX01000003.1"/>
</dbReference>
<name>A0A7X2MWT6_9CLOT</name>
<keyword evidence="1 3" id="KW-0808">Transferase</keyword>
<dbReference type="AlphaFoldDB" id="A0A7X2MWT6"/>
<dbReference type="GO" id="GO:0008080">
    <property type="term" value="F:N-acetyltransferase activity"/>
    <property type="evidence" value="ECO:0007669"/>
    <property type="project" value="InterPro"/>
</dbReference>
<evidence type="ECO:0000256" key="1">
    <source>
        <dbReference type="ARBA" id="ARBA00022679"/>
    </source>
</evidence>
<dbReference type="CDD" id="cd04301">
    <property type="entry name" value="NAT_SF"/>
    <property type="match status" value="1"/>
</dbReference>
<dbReference type="InterPro" id="IPR000182">
    <property type="entry name" value="GNAT_dom"/>
</dbReference>
<protein>
    <submittedName>
        <fullName evidence="3">GNAT family N-acetyltransferase</fullName>
    </submittedName>
</protein>
<dbReference type="InterPro" id="IPR050769">
    <property type="entry name" value="NAT_camello-type"/>
</dbReference>
<dbReference type="PROSITE" id="PS51186">
    <property type="entry name" value="GNAT"/>
    <property type="match status" value="1"/>
</dbReference>
<evidence type="ECO:0000259" key="2">
    <source>
        <dbReference type="PROSITE" id="PS51186"/>
    </source>
</evidence>
<feature type="domain" description="N-acetyltransferase" evidence="2">
    <location>
        <begin position="1"/>
        <end position="156"/>
    </location>
</feature>
<dbReference type="PANTHER" id="PTHR13947:SF37">
    <property type="entry name" value="LD18367P"/>
    <property type="match status" value="1"/>
</dbReference>
<dbReference type="PANTHER" id="PTHR13947">
    <property type="entry name" value="GNAT FAMILY N-ACETYLTRANSFERASE"/>
    <property type="match status" value="1"/>
</dbReference>
<dbReference type="InterPro" id="IPR016181">
    <property type="entry name" value="Acyl_CoA_acyltransferase"/>
</dbReference>
<evidence type="ECO:0000313" key="4">
    <source>
        <dbReference type="Proteomes" id="UP000460287"/>
    </source>
</evidence>